<evidence type="ECO:0000259" key="1">
    <source>
        <dbReference type="Pfam" id="PF01636"/>
    </source>
</evidence>
<dbReference type="GO" id="GO:0016740">
    <property type="term" value="F:transferase activity"/>
    <property type="evidence" value="ECO:0007669"/>
    <property type="project" value="UniProtKB-KW"/>
</dbReference>
<name>A0A7I9UWB6_9ACTN</name>
<gene>
    <name evidence="2" type="ORF">nbrc107697_13180</name>
</gene>
<dbReference type="InterPro" id="IPR002575">
    <property type="entry name" value="Aminoglycoside_PTrfase"/>
</dbReference>
<dbReference type="AlphaFoldDB" id="A0A7I9UWB6"/>
<protein>
    <submittedName>
        <fullName evidence="2">Phosphotransferase</fullName>
    </submittedName>
</protein>
<feature type="domain" description="Aminoglycoside phosphotransferase" evidence="1">
    <location>
        <begin position="150"/>
        <end position="263"/>
    </location>
</feature>
<keyword evidence="3" id="KW-1185">Reference proteome</keyword>
<evidence type="ECO:0000313" key="2">
    <source>
        <dbReference type="EMBL" id="GED97279.1"/>
    </source>
</evidence>
<dbReference type="OrthoDB" id="101887at2"/>
<comment type="caution">
    <text evidence="2">The sequence shown here is derived from an EMBL/GenBank/DDBJ whole genome shotgun (WGS) entry which is preliminary data.</text>
</comment>
<dbReference type="EMBL" id="BJOU01000001">
    <property type="protein sequence ID" value="GED97279.1"/>
    <property type="molecule type" value="Genomic_DNA"/>
</dbReference>
<proteinExistence type="predicted"/>
<dbReference type="Proteomes" id="UP000444980">
    <property type="component" value="Unassembled WGS sequence"/>
</dbReference>
<sequence>MAVPFSSRVGDPVWRDQAVQWSARQLGRDIDEVVQPRIRPWSTHLRLSTGTDRWWFKANCTSQAFEPALRAALHELLPDRFDEPVAVDPERGWRLTADRGPTWGEQTGPVPAGWAELIGMAASIQRRLVDHGPRVTGLGVPDCSPPTVVARYDRLTALLAGLHDDHPAHLPPELHDRLRAARPTVAAAADTLAASPLPATWQHGDLHPRNVFHIGGMPTLFDLGDSQWAHPVEILCVPHDWIGHHAGDIAWEPLFEAYADAWGQPVSVLAREWVAARLTWAVNRAMTWWDCLAEADDDEWRRWGDAPLTLLARVARP</sequence>
<dbReference type="RefSeq" id="WP_161926627.1">
    <property type="nucleotide sequence ID" value="NZ_BJOU01000001.1"/>
</dbReference>
<accession>A0A7I9UWB6</accession>
<dbReference type="InterPro" id="IPR011009">
    <property type="entry name" value="Kinase-like_dom_sf"/>
</dbReference>
<dbReference type="Pfam" id="PF01636">
    <property type="entry name" value="APH"/>
    <property type="match status" value="1"/>
</dbReference>
<reference evidence="3" key="1">
    <citation type="submission" date="2019-06" db="EMBL/GenBank/DDBJ databases">
        <title>Gordonia isolated from sludge of a wastewater treatment plant.</title>
        <authorList>
            <person name="Tamura T."/>
            <person name="Aoyama K."/>
            <person name="Kang Y."/>
            <person name="Saito S."/>
            <person name="Akiyama N."/>
            <person name="Yazawa K."/>
            <person name="Gonoi T."/>
            <person name="Mikami Y."/>
        </authorList>
    </citation>
    <scope>NUCLEOTIDE SEQUENCE [LARGE SCALE GENOMIC DNA]</scope>
    <source>
        <strain evidence="3">NBRC 107697</strain>
    </source>
</reference>
<evidence type="ECO:0000313" key="3">
    <source>
        <dbReference type="Proteomes" id="UP000444980"/>
    </source>
</evidence>
<organism evidence="2 3">
    <name type="scientific">Gordonia crocea</name>
    <dbReference type="NCBI Taxonomy" id="589162"/>
    <lineage>
        <taxon>Bacteria</taxon>
        <taxon>Bacillati</taxon>
        <taxon>Actinomycetota</taxon>
        <taxon>Actinomycetes</taxon>
        <taxon>Mycobacteriales</taxon>
        <taxon>Gordoniaceae</taxon>
        <taxon>Gordonia</taxon>
    </lineage>
</organism>
<dbReference type="SUPFAM" id="SSF56112">
    <property type="entry name" value="Protein kinase-like (PK-like)"/>
    <property type="match status" value="1"/>
</dbReference>
<keyword evidence="2" id="KW-0808">Transferase</keyword>